<name>A0A9D2HB16_9BACT</name>
<gene>
    <name evidence="2" type="ORF">H9962_01505</name>
</gene>
<comment type="caution">
    <text evidence="2">The sequence shown here is derived from an EMBL/GenBank/DDBJ whole genome shotgun (WGS) entry which is preliminary data.</text>
</comment>
<feature type="domain" description="HMA" evidence="1">
    <location>
        <begin position="1"/>
        <end position="63"/>
    </location>
</feature>
<evidence type="ECO:0000313" key="3">
    <source>
        <dbReference type="Proteomes" id="UP000824225"/>
    </source>
</evidence>
<evidence type="ECO:0000259" key="1">
    <source>
        <dbReference type="PROSITE" id="PS50846"/>
    </source>
</evidence>
<accession>A0A9D2HB16</accession>
<reference evidence="2" key="1">
    <citation type="journal article" date="2021" name="PeerJ">
        <title>Extensive microbial diversity within the chicken gut microbiome revealed by metagenomics and culture.</title>
        <authorList>
            <person name="Gilroy R."/>
            <person name="Ravi A."/>
            <person name="Getino M."/>
            <person name="Pursley I."/>
            <person name="Horton D.L."/>
            <person name="Alikhan N.F."/>
            <person name="Baker D."/>
            <person name="Gharbi K."/>
            <person name="Hall N."/>
            <person name="Watson M."/>
            <person name="Adriaenssens E.M."/>
            <person name="Foster-Nyarko E."/>
            <person name="Jarju S."/>
            <person name="Secka A."/>
            <person name="Antonio M."/>
            <person name="Oren A."/>
            <person name="Chaudhuri R.R."/>
            <person name="La Ragione R."/>
            <person name="Hildebrand F."/>
            <person name="Pallen M.J."/>
        </authorList>
    </citation>
    <scope>NUCLEOTIDE SEQUENCE</scope>
    <source>
        <strain evidence="2">CHK186-16707</strain>
    </source>
</reference>
<dbReference type="GO" id="GO:0046872">
    <property type="term" value="F:metal ion binding"/>
    <property type="evidence" value="ECO:0007669"/>
    <property type="project" value="InterPro"/>
</dbReference>
<dbReference type="Gene3D" id="3.30.70.100">
    <property type="match status" value="1"/>
</dbReference>
<proteinExistence type="predicted"/>
<dbReference type="AlphaFoldDB" id="A0A9D2HB16"/>
<dbReference type="SUPFAM" id="SSF55008">
    <property type="entry name" value="HMA, heavy metal-associated domain"/>
    <property type="match status" value="1"/>
</dbReference>
<dbReference type="PROSITE" id="PS50846">
    <property type="entry name" value="HMA_2"/>
    <property type="match status" value="1"/>
</dbReference>
<sequence length="65" mass="6738">MSSIIVNGMHCQHCTAAVTKAMQAVPEAGDVKVDLASGKAEWTGSAAVEAMTAAVEDQGYEVKKN</sequence>
<protein>
    <submittedName>
        <fullName evidence="2">Cation transporter</fullName>
    </submittedName>
</protein>
<dbReference type="EMBL" id="DXAN01000003">
    <property type="protein sequence ID" value="HJA07858.1"/>
    <property type="molecule type" value="Genomic_DNA"/>
</dbReference>
<dbReference type="Proteomes" id="UP000824225">
    <property type="component" value="Unassembled WGS sequence"/>
</dbReference>
<reference evidence="2" key="2">
    <citation type="submission" date="2021-04" db="EMBL/GenBank/DDBJ databases">
        <authorList>
            <person name="Gilroy R."/>
        </authorList>
    </citation>
    <scope>NUCLEOTIDE SEQUENCE</scope>
    <source>
        <strain evidence="2">CHK186-16707</strain>
    </source>
</reference>
<evidence type="ECO:0000313" key="2">
    <source>
        <dbReference type="EMBL" id="HJA07858.1"/>
    </source>
</evidence>
<dbReference type="InterPro" id="IPR006121">
    <property type="entry name" value="HMA_dom"/>
</dbReference>
<organism evidence="2 3">
    <name type="scientific">Candidatus Mailhella merdigallinarum</name>
    <dbReference type="NCBI Taxonomy" id="2838658"/>
    <lineage>
        <taxon>Bacteria</taxon>
        <taxon>Pseudomonadati</taxon>
        <taxon>Thermodesulfobacteriota</taxon>
        <taxon>Desulfovibrionia</taxon>
        <taxon>Desulfovibrionales</taxon>
        <taxon>Desulfovibrionaceae</taxon>
        <taxon>Mailhella</taxon>
    </lineage>
</organism>
<dbReference type="CDD" id="cd00371">
    <property type="entry name" value="HMA"/>
    <property type="match status" value="1"/>
</dbReference>
<dbReference type="Pfam" id="PF00403">
    <property type="entry name" value="HMA"/>
    <property type="match status" value="1"/>
</dbReference>
<dbReference type="InterPro" id="IPR036163">
    <property type="entry name" value="HMA_dom_sf"/>
</dbReference>